<dbReference type="RefSeq" id="WP_272752959.1">
    <property type="nucleotide sequence ID" value="NZ_JAQQLF010000024.1"/>
</dbReference>
<evidence type="ECO:0000256" key="1">
    <source>
        <dbReference type="SAM" id="Phobius"/>
    </source>
</evidence>
<evidence type="ECO:0000313" key="3">
    <source>
        <dbReference type="Proteomes" id="UP001219956"/>
    </source>
</evidence>
<dbReference type="EMBL" id="JAQQLF010000024">
    <property type="protein sequence ID" value="MDC7718726.1"/>
    <property type="molecule type" value="Genomic_DNA"/>
</dbReference>
<feature type="transmembrane region" description="Helical" evidence="1">
    <location>
        <begin position="30"/>
        <end position="48"/>
    </location>
</feature>
<protein>
    <submittedName>
        <fullName evidence="2">Uncharacterized protein</fullName>
    </submittedName>
</protein>
<gene>
    <name evidence="2" type="ORF">PQU95_16115</name>
</gene>
<dbReference type="Proteomes" id="UP001219956">
    <property type="component" value="Unassembled WGS sequence"/>
</dbReference>
<sequence length="142" mass="15788">MPLTLLYIALPLWLLFCLVQWLWYGAPLTAATLGGHAALALAYTLWHWRNGAWFDRLAANDYAGWQRVAQGGQMRFLMAYGLSSRGMMLACLVVGMQWVASGAIPSTERLLTHGMLWAPLGIVLAYFDWLRMEQGAAVGQAQ</sequence>
<accession>A0ABT5J1L5</accession>
<feature type="transmembrane region" description="Helical" evidence="1">
    <location>
        <begin position="5"/>
        <end position="24"/>
    </location>
</feature>
<proteinExistence type="predicted"/>
<reference evidence="2 3" key="1">
    <citation type="submission" date="2023-01" db="EMBL/GenBank/DDBJ databases">
        <title>Novel species of the genus Vogesella isolated from rivers.</title>
        <authorList>
            <person name="Lu H."/>
        </authorList>
    </citation>
    <scope>NUCLEOTIDE SEQUENCE [LARGE SCALE GENOMIC DNA]</scope>
    <source>
        <strain evidence="2 3">DC21W</strain>
    </source>
</reference>
<feature type="transmembrane region" description="Helical" evidence="1">
    <location>
        <begin position="77"/>
        <end position="98"/>
    </location>
</feature>
<feature type="transmembrane region" description="Helical" evidence="1">
    <location>
        <begin position="110"/>
        <end position="127"/>
    </location>
</feature>
<comment type="caution">
    <text evidence="2">The sequence shown here is derived from an EMBL/GenBank/DDBJ whole genome shotgun (WGS) entry which is preliminary data.</text>
</comment>
<keyword evidence="1" id="KW-1133">Transmembrane helix</keyword>
<keyword evidence="1" id="KW-0472">Membrane</keyword>
<evidence type="ECO:0000313" key="2">
    <source>
        <dbReference type="EMBL" id="MDC7718726.1"/>
    </source>
</evidence>
<name>A0ABT5J1L5_9NEIS</name>
<organism evidence="2 3">
    <name type="scientific">Vogesella aquatica</name>
    <dbReference type="NCBI Taxonomy" id="2984206"/>
    <lineage>
        <taxon>Bacteria</taxon>
        <taxon>Pseudomonadati</taxon>
        <taxon>Pseudomonadota</taxon>
        <taxon>Betaproteobacteria</taxon>
        <taxon>Neisseriales</taxon>
        <taxon>Chromobacteriaceae</taxon>
        <taxon>Vogesella</taxon>
    </lineage>
</organism>
<keyword evidence="1" id="KW-0812">Transmembrane</keyword>
<keyword evidence="3" id="KW-1185">Reference proteome</keyword>